<evidence type="ECO:0000313" key="3">
    <source>
        <dbReference type="EMBL" id="WPX96326.1"/>
    </source>
</evidence>
<keyword evidence="1" id="KW-0175">Coiled coil</keyword>
<keyword evidence="2" id="KW-0472">Membrane</keyword>
<proteinExistence type="predicted"/>
<protein>
    <submittedName>
        <fullName evidence="3">DUF1640 protein</fullName>
    </submittedName>
</protein>
<keyword evidence="4" id="KW-1185">Reference proteome</keyword>
<sequence length="115" mass="13195">MKDEEVTMHYKTFDTHKYIKSLQESGFNEKQAEMLVKSLLESRDFDLSILATREQVAKLDGKIDKVESNLEKKIIELKSELKESISSIKHDMLKWIVPMMLTIVGIAVGIALKLL</sequence>
<feature type="transmembrane region" description="Helical" evidence="2">
    <location>
        <begin position="92"/>
        <end position="112"/>
    </location>
</feature>
<organism evidence="3 4">
    <name type="scientific">Candidatus Bandiella euplotis</name>
    <dbReference type="NCBI Taxonomy" id="1664265"/>
    <lineage>
        <taxon>Bacteria</taxon>
        <taxon>Pseudomonadati</taxon>
        <taxon>Pseudomonadota</taxon>
        <taxon>Alphaproteobacteria</taxon>
        <taxon>Rickettsiales</taxon>
        <taxon>Candidatus Midichloriaceae</taxon>
        <taxon>Candidatus Bandiella</taxon>
    </lineage>
</organism>
<evidence type="ECO:0000313" key="4">
    <source>
        <dbReference type="Proteomes" id="UP001327219"/>
    </source>
</evidence>
<reference evidence="3 4" key="1">
    <citation type="submission" date="2022-11" db="EMBL/GenBank/DDBJ databases">
        <title>Host association and intracellularity evolved multiple times independently in the Rickettsiales.</title>
        <authorList>
            <person name="Castelli M."/>
            <person name="Nardi T."/>
            <person name="Gammuto L."/>
            <person name="Bellinzona G."/>
            <person name="Sabaneyeva E."/>
            <person name="Potekhin A."/>
            <person name="Serra V."/>
            <person name="Petroni G."/>
            <person name="Sassera D."/>
        </authorList>
    </citation>
    <scope>NUCLEOTIDE SEQUENCE [LARGE SCALE GENOMIC DNA]</scope>
    <source>
        <strain evidence="3 4">NDG2</strain>
    </source>
</reference>
<evidence type="ECO:0000256" key="1">
    <source>
        <dbReference type="SAM" id="Coils"/>
    </source>
</evidence>
<feature type="coiled-coil region" evidence="1">
    <location>
        <begin position="56"/>
        <end position="83"/>
    </location>
</feature>
<dbReference type="Gene3D" id="1.20.5.340">
    <property type="match status" value="1"/>
</dbReference>
<dbReference type="Proteomes" id="UP001327219">
    <property type="component" value="Chromosome"/>
</dbReference>
<dbReference type="RefSeq" id="WP_323733170.1">
    <property type="nucleotide sequence ID" value="NZ_CP110820.1"/>
</dbReference>
<dbReference type="EMBL" id="CP110820">
    <property type="protein sequence ID" value="WPX96326.1"/>
    <property type="molecule type" value="Genomic_DNA"/>
</dbReference>
<name>A0ABZ0UJP6_9RICK</name>
<evidence type="ECO:0000256" key="2">
    <source>
        <dbReference type="SAM" id="Phobius"/>
    </source>
</evidence>
<accession>A0ABZ0UJP6</accession>
<gene>
    <name evidence="3" type="ORF">Bandiella_00435</name>
</gene>
<keyword evidence="2" id="KW-1133">Transmembrane helix</keyword>
<keyword evidence="2" id="KW-0812">Transmembrane</keyword>